<feature type="region of interest" description="Disordered" evidence="1">
    <location>
        <begin position="1"/>
        <end position="35"/>
    </location>
</feature>
<gene>
    <name evidence="2" type="primary">70</name>
    <name evidence="2" type="ORF">SEA_GEODIRT_70</name>
</gene>
<organism evidence="2 3">
    <name type="scientific">Gordonia phage Geodirt</name>
    <dbReference type="NCBI Taxonomy" id="2483670"/>
    <lineage>
        <taxon>Viruses</taxon>
        <taxon>Duplodnaviria</taxon>
        <taxon>Heunggongvirae</taxon>
        <taxon>Uroviricota</taxon>
        <taxon>Caudoviricetes</taxon>
        <taxon>Stackebrandtviridae</taxon>
        <taxon>Schenleyvirinae</taxon>
        <taxon>Vividuovirus</taxon>
        <taxon>Vividuovirus geodirt</taxon>
    </lineage>
</organism>
<dbReference type="KEGG" id="vg:65117086"/>
<evidence type="ECO:0000313" key="3">
    <source>
        <dbReference type="Proteomes" id="UP000273369"/>
    </source>
</evidence>
<keyword evidence="3" id="KW-1185">Reference proteome</keyword>
<protein>
    <submittedName>
        <fullName evidence="2">Uncharacterized protein</fullName>
    </submittedName>
</protein>
<dbReference type="Proteomes" id="UP000273369">
    <property type="component" value="Segment"/>
</dbReference>
<reference evidence="2 3" key="1">
    <citation type="submission" date="2018-09" db="EMBL/GenBank/DDBJ databases">
        <authorList>
            <person name="Pope W.H."/>
            <person name="Garlena R.A."/>
            <person name="Russell D.A."/>
            <person name="Jacobs-Sera D."/>
            <person name="Hatfull G.F."/>
        </authorList>
    </citation>
    <scope>NUCLEOTIDE SEQUENCE [LARGE SCALE GENOMIC DNA]</scope>
</reference>
<evidence type="ECO:0000313" key="2">
    <source>
        <dbReference type="EMBL" id="AYR02963.1"/>
    </source>
</evidence>
<dbReference type="EMBL" id="MH976512">
    <property type="protein sequence ID" value="AYR02963.1"/>
    <property type="molecule type" value="Genomic_DNA"/>
</dbReference>
<sequence length="88" mass="9769">MTGDDEVLTGELVPAGEPIDVQPGPDVEPPIVRHGEPRCDAETRVDGTWEGTTIGRVKLTVRAQCDLPPDHLGQHRVTMPDRVTEYRW</sequence>
<dbReference type="GeneID" id="65117086"/>
<name>A0A3G3M932_9CAUD</name>
<evidence type="ECO:0000256" key="1">
    <source>
        <dbReference type="SAM" id="MobiDB-lite"/>
    </source>
</evidence>
<dbReference type="RefSeq" id="YP_010099400.1">
    <property type="nucleotide sequence ID" value="NC_055776.1"/>
</dbReference>
<accession>A0A3G3M932</accession>
<proteinExistence type="predicted"/>